<organism evidence="1 2">
    <name type="scientific">Planotetraspora silvatica</name>
    <dbReference type="NCBI Taxonomy" id="234614"/>
    <lineage>
        <taxon>Bacteria</taxon>
        <taxon>Bacillati</taxon>
        <taxon>Actinomycetota</taxon>
        <taxon>Actinomycetes</taxon>
        <taxon>Streptosporangiales</taxon>
        <taxon>Streptosporangiaceae</taxon>
        <taxon>Planotetraspora</taxon>
    </lineage>
</organism>
<gene>
    <name evidence="1" type="ORF">Psi02_43480</name>
</gene>
<keyword evidence="2" id="KW-1185">Reference proteome</keyword>
<dbReference type="AlphaFoldDB" id="A0A8J3UT73"/>
<protein>
    <submittedName>
        <fullName evidence="1">Uncharacterized protein</fullName>
    </submittedName>
</protein>
<name>A0A8J3UT73_9ACTN</name>
<sequence>MATYTNLVFVSDDDLQSVAAGVTLALGVTLEWRESWYRGGDYLLSTGGSGEERTSVQRNAEMDELAEPDYPDALTLVRVEGRADRRRLSTALAKSA</sequence>
<dbReference type="RefSeq" id="WP_203976819.1">
    <property type="nucleotide sequence ID" value="NZ_BAAAKY010000027.1"/>
</dbReference>
<comment type="caution">
    <text evidence="1">The sequence shown here is derived from an EMBL/GenBank/DDBJ whole genome shotgun (WGS) entry which is preliminary data.</text>
</comment>
<evidence type="ECO:0000313" key="1">
    <source>
        <dbReference type="EMBL" id="GII47924.1"/>
    </source>
</evidence>
<evidence type="ECO:0000313" key="2">
    <source>
        <dbReference type="Proteomes" id="UP000644610"/>
    </source>
</evidence>
<accession>A0A8J3UT73</accession>
<dbReference type="Proteomes" id="UP000644610">
    <property type="component" value="Unassembled WGS sequence"/>
</dbReference>
<reference evidence="1" key="1">
    <citation type="submission" date="2021-01" db="EMBL/GenBank/DDBJ databases">
        <title>Whole genome shotgun sequence of Planotetraspora silvatica NBRC 100141.</title>
        <authorList>
            <person name="Komaki H."/>
            <person name="Tamura T."/>
        </authorList>
    </citation>
    <scope>NUCLEOTIDE SEQUENCE</scope>
    <source>
        <strain evidence="1">NBRC 100141</strain>
    </source>
</reference>
<proteinExistence type="predicted"/>
<dbReference type="EMBL" id="BOOQ01000027">
    <property type="protein sequence ID" value="GII47924.1"/>
    <property type="molecule type" value="Genomic_DNA"/>
</dbReference>